<accession>A0A943EHS2</accession>
<name>A0A943EHS2_9FIRM</name>
<evidence type="ECO:0000313" key="1">
    <source>
        <dbReference type="EMBL" id="MBS5588389.1"/>
    </source>
</evidence>
<dbReference type="Pfam" id="PF14253">
    <property type="entry name" value="AbiH"/>
    <property type="match status" value="1"/>
</dbReference>
<evidence type="ECO:0000313" key="2">
    <source>
        <dbReference type="Proteomes" id="UP000751224"/>
    </source>
</evidence>
<dbReference type="RefSeq" id="WP_303887095.1">
    <property type="nucleotide sequence ID" value="NZ_JAGZCC010000030.1"/>
</dbReference>
<dbReference type="EMBL" id="JAGZCC010000030">
    <property type="protein sequence ID" value="MBS5588389.1"/>
    <property type="molecule type" value="Genomic_DNA"/>
</dbReference>
<protein>
    <recommendedName>
        <fullName evidence="3">Bacteriophage abortive infection AbiH</fullName>
    </recommendedName>
</protein>
<reference evidence="1" key="1">
    <citation type="submission" date="2021-02" db="EMBL/GenBank/DDBJ databases">
        <title>Infant gut strain persistence is associated with maternal origin, phylogeny, and functional potential including surface adhesion and iron acquisition.</title>
        <authorList>
            <person name="Lou Y.C."/>
        </authorList>
    </citation>
    <scope>NUCLEOTIDE SEQUENCE</scope>
    <source>
        <strain evidence="1">L3_108_000G1_dasL3_108_000G1_metabat.metabat.11</strain>
    </source>
</reference>
<proteinExistence type="predicted"/>
<gene>
    <name evidence="1" type="ORF">KHX14_06165</name>
</gene>
<dbReference type="Proteomes" id="UP000751224">
    <property type="component" value="Unassembled WGS sequence"/>
</dbReference>
<sequence length="332" mass="39525">MSTLYIIGNGFDLYHNLKTSTNDFKKILSNKNVYNHMDNALDIYEYFDVDWSEFENSLAHVNLDEIEEQYLEFPDYMSDYERDRDGVIHNMELCTESLNNAINDSLIEMIDNANRQLEDTIQLLDLTFKDGDAILNFNYTSTIERLYLKTNNIPHLHIHGYFENNEQLLFGYKDGYRLGEYKEKNFSDNAISSIKQQISDIKENENLSPKEKENQIDYFESILESITADRDYYIDCQREEIIRFYESLKKPIQVDKLEIFLEKCNNISKIVVMGHSMAAVDYDYMELIEGKLKPKYWYISQFKNNPNFEELSYYSFKNKIKFYSLKNLMIKK</sequence>
<evidence type="ECO:0008006" key="3">
    <source>
        <dbReference type="Google" id="ProtNLM"/>
    </source>
</evidence>
<dbReference type="AlphaFoldDB" id="A0A943EHS2"/>
<organism evidence="1 2">
    <name type="scientific">Thomasclavelia spiroformis</name>
    <dbReference type="NCBI Taxonomy" id="29348"/>
    <lineage>
        <taxon>Bacteria</taxon>
        <taxon>Bacillati</taxon>
        <taxon>Bacillota</taxon>
        <taxon>Erysipelotrichia</taxon>
        <taxon>Erysipelotrichales</taxon>
        <taxon>Coprobacillaceae</taxon>
        <taxon>Thomasclavelia</taxon>
    </lineage>
</organism>
<comment type="caution">
    <text evidence="1">The sequence shown here is derived from an EMBL/GenBank/DDBJ whole genome shotgun (WGS) entry which is preliminary data.</text>
</comment>
<dbReference type="InterPro" id="IPR025935">
    <property type="entry name" value="AbiH"/>
</dbReference>